<reference evidence="4" key="3">
    <citation type="journal article" date="2019" name="Int. J. Syst. Evol. Microbiol.">
        <title>The Global Catalogue of Microorganisms (GCM) 10K type strain sequencing project: providing services to taxonomists for standard genome sequencing and annotation.</title>
        <authorList>
            <consortium name="The Broad Institute Genomics Platform"/>
            <consortium name="The Broad Institute Genome Sequencing Center for Infectious Disease"/>
            <person name="Wu L."/>
            <person name="Ma J."/>
        </authorList>
    </citation>
    <scope>NUCLEOTIDE SEQUENCE [LARGE SCALE GENOMIC DNA]</scope>
    <source>
        <strain evidence="4">CCM 8490</strain>
    </source>
</reference>
<dbReference type="Proteomes" id="UP000658202">
    <property type="component" value="Unassembled WGS sequence"/>
</dbReference>
<organism evidence="2 3">
    <name type="scientific">Epilithonimonas arachidiradicis</name>
    <dbReference type="NCBI Taxonomy" id="1617282"/>
    <lineage>
        <taxon>Bacteria</taxon>
        <taxon>Pseudomonadati</taxon>
        <taxon>Bacteroidota</taxon>
        <taxon>Flavobacteriia</taxon>
        <taxon>Flavobacteriales</taxon>
        <taxon>Weeksellaceae</taxon>
        <taxon>Chryseobacterium group</taxon>
        <taxon>Epilithonimonas</taxon>
    </lineage>
</organism>
<evidence type="ECO:0000313" key="3">
    <source>
        <dbReference type="Proteomes" id="UP000285906"/>
    </source>
</evidence>
<gene>
    <name evidence="2" type="ORF">BXY58_3307</name>
    <name evidence="1" type="ORF">GCM10007332_32740</name>
</gene>
<dbReference type="EMBL" id="RAQH01000011">
    <property type="protein sequence ID" value="RKE79649.1"/>
    <property type="molecule type" value="Genomic_DNA"/>
</dbReference>
<accession>A0A420CMM3</accession>
<dbReference type="Proteomes" id="UP000285906">
    <property type="component" value="Unassembled WGS sequence"/>
</dbReference>
<proteinExistence type="predicted"/>
<reference evidence="2 3" key="2">
    <citation type="submission" date="2018-09" db="EMBL/GenBank/DDBJ databases">
        <title>Genomic Encyclopedia of Archaeal and Bacterial Type Strains, Phase II (KMG-II): from individual species to whole genera.</title>
        <authorList>
            <person name="Goeker M."/>
        </authorList>
    </citation>
    <scope>NUCLEOTIDE SEQUENCE [LARGE SCALE GENOMIC DNA]</scope>
    <source>
        <strain evidence="2 3">DSM 27620</strain>
    </source>
</reference>
<reference evidence="1" key="4">
    <citation type="submission" date="2024-05" db="EMBL/GenBank/DDBJ databases">
        <authorList>
            <person name="Sun Q."/>
            <person name="Sedlacek I."/>
        </authorList>
    </citation>
    <scope>NUCLEOTIDE SEQUENCE</scope>
    <source>
        <strain evidence="1">CCM 8490</strain>
    </source>
</reference>
<evidence type="ECO:0000313" key="4">
    <source>
        <dbReference type="Proteomes" id="UP000658202"/>
    </source>
</evidence>
<name>A0A420CMM3_9FLAO</name>
<evidence type="ECO:0000313" key="2">
    <source>
        <dbReference type="EMBL" id="RKE79649.1"/>
    </source>
</evidence>
<protein>
    <submittedName>
        <fullName evidence="2">Uncharacterized protein</fullName>
    </submittedName>
</protein>
<evidence type="ECO:0000313" key="1">
    <source>
        <dbReference type="EMBL" id="GGG67340.1"/>
    </source>
</evidence>
<dbReference type="RefSeq" id="WP_147366862.1">
    <property type="nucleotide sequence ID" value="NZ_BMCW01000011.1"/>
</dbReference>
<keyword evidence="4" id="KW-1185">Reference proteome</keyword>
<sequence length="96" mass="11127">MVVLRYFLFTLLFSISSFITGQNRKNDTLALEVSLKKDFTVKEAKFESENIKSLISRKKITLEKRYTTNDNSPFYSVSIDAEPRVWEIDLDPNTGI</sequence>
<dbReference type="AlphaFoldDB" id="A0A420CMM3"/>
<reference evidence="1" key="1">
    <citation type="journal article" date="2014" name="Int. J. Syst. Evol. Microbiol.">
        <title>Complete genome of a new Firmicutes species belonging to the dominant human colonic microbiota ('Ruminococcus bicirculans') reveals two chromosomes and a selective capacity to utilize plant glucans.</title>
        <authorList>
            <consortium name="NISC Comparative Sequencing Program"/>
            <person name="Wegmann U."/>
            <person name="Louis P."/>
            <person name="Goesmann A."/>
            <person name="Henrissat B."/>
            <person name="Duncan S.H."/>
            <person name="Flint H.J."/>
        </authorList>
    </citation>
    <scope>NUCLEOTIDE SEQUENCE</scope>
    <source>
        <strain evidence="1">CCM 8490</strain>
    </source>
</reference>
<dbReference type="EMBL" id="BMCW01000011">
    <property type="protein sequence ID" value="GGG67340.1"/>
    <property type="molecule type" value="Genomic_DNA"/>
</dbReference>
<comment type="caution">
    <text evidence="2">The sequence shown here is derived from an EMBL/GenBank/DDBJ whole genome shotgun (WGS) entry which is preliminary data.</text>
</comment>